<dbReference type="InterPro" id="IPR001680">
    <property type="entry name" value="WD40_rpt"/>
</dbReference>
<feature type="repeat" description="WD" evidence="1">
    <location>
        <begin position="7"/>
        <end position="40"/>
    </location>
</feature>
<dbReference type="SMART" id="SM00320">
    <property type="entry name" value="WD40"/>
    <property type="match status" value="2"/>
</dbReference>
<dbReference type="Pfam" id="PF00400">
    <property type="entry name" value="WD40"/>
    <property type="match status" value="2"/>
</dbReference>
<dbReference type="InterPro" id="IPR036322">
    <property type="entry name" value="WD40_repeat_dom_sf"/>
</dbReference>
<dbReference type="GO" id="GO:0005847">
    <property type="term" value="C:mRNA cleavage and polyadenylation specificity factor complex"/>
    <property type="evidence" value="ECO:0007669"/>
    <property type="project" value="TreeGrafter"/>
</dbReference>
<dbReference type="InterPro" id="IPR045245">
    <property type="entry name" value="Pfs2-like"/>
</dbReference>
<protein>
    <recommendedName>
        <fullName evidence="3">Anaphase-promoting complex subunit 4 WD40 domain-containing protein</fullName>
    </recommendedName>
</protein>
<sequence>MREAATLKGHKREVSTLAWHPTHTELLASASHEGALYYWSTLQTEGPIGVSLGARGNNAHDAAIWTLAWHPFGHLLCSGANDNLVKFWARNRPGDGRKREREDTDEVFDDEVEMRMQALSNMAQ</sequence>
<reference evidence="2" key="1">
    <citation type="submission" date="2021-01" db="EMBL/GenBank/DDBJ databases">
        <authorList>
            <person name="Corre E."/>
            <person name="Pelletier E."/>
            <person name="Niang G."/>
            <person name="Scheremetjew M."/>
            <person name="Finn R."/>
            <person name="Kale V."/>
            <person name="Holt S."/>
            <person name="Cochrane G."/>
            <person name="Meng A."/>
            <person name="Brown T."/>
            <person name="Cohen L."/>
        </authorList>
    </citation>
    <scope>NUCLEOTIDE SEQUENCE</scope>
    <source>
        <strain evidence="2">UTEX LB 985</strain>
    </source>
</reference>
<evidence type="ECO:0000256" key="1">
    <source>
        <dbReference type="PROSITE-ProRule" id="PRU00221"/>
    </source>
</evidence>
<proteinExistence type="predicted"/>
<organism evidence="2">
    <name type="scientific">Haptolina brevifila</name>
    <dbReference type="NCBI Taxonomy" id="156173"/>
    <lineage>
        <taxon>Eukaryota</taxon>
        <taxon>Haptista</taxon>
        <taxon>Haptophyta</taxon>
        <taxon>Prymnesiophyceae</taxon>
        <taxon>Prymnesiales</taxon>
        <taxon>Prymnesiaceae</taxon>
        <taxon>Haptolina</taxon>
    </lineage>
</organism>
<feature type="repeat" description="WD" evidence="1">
    <location>
        <begin position="57"/>
        <end position="88"/>
    </location>
</feature>
<dbReference type="PROSITE" id="PS50082">
    <property type="entry name" value="WD_REPEATS_2"/>
    <property type="match status" value="2"/>
</dbReference>
<evidence type="ECO:0008006" key="3">
    <source>
        <dbReference type="Google" id="ProtNLM"/>
    </source>
</evidence>
<dbReference type="InterPro" id="IPR015943">
    <property type="entry name" value="WD40/YVTN_repeat-like_dom_sf"/>
</dbReference>
<dbReference type="SUPFAM" id="SSF50978">
    <property type="entry name" value="WD40 repeat-like"/>
    <property type="match status" value="1"/>
</dbReference>
<accession>A0A7S2NK76</accession>
<dbReference type="PANTHER" id="PTHR22836">
    <property type="entry name" value="WD40 REPEAT PROTEIN"/>
    <property type="match status" value="1"/>
</dbReference>
<keyword evidence="1" id="KW-0853">WD repeat</keyword>
<gene>
    <name evidence="2" type="ORF">CBRE1094_LOCUS42672</name>
</gene>
<dbReference type="AlphaFoldDB" id="A0A7S2NK76"/>
<evidence type="ECO:0000313" key="2">
    <source>
        <dbReference type="EMBL" id="CAD9544327.1"/>
    </source>
</evidence>
<dbReference type="PANTHER" id="PTHR22836:SF0">
    <property type="entry name" value="PRE-MRNA 3' END PROCESSING PROTEIN WDR33"/>
    <property type="match status" value="1"/>
</dbReference>
<dbReference type="GO" id="GO:0031124">
    <property type="term" value="P:mRNA 3'-end processing"/>
    <property type="evidence" value="ECO:0007669"/>
    <property type="project" value="InterPro"/>
</dbReference>
<dbReference type="EMBL" id="HBGU01078253">
    <property type="protein sequence ID" value="CAD9544327.1"/>
    <property type="molecule type" value="Transcribed_RNA"/>
</dbReference>
<name>A0A7S2NK76_9EUKA</name>
<dbReference type="Gene3D" id="2.130.10.10">
    <property type="entry name" value="YVTN repeat-like/Quinoprotein amine dehydrogenase"/>
    <property type="match status" value="1"/>
</dbReference>
<dbReference type="PROSITE" id="PS50294">
    <property type="entry name" value="WD_REPEATS_REGION"/>
    <property type="match status" value="2"/>
</dbReference>